<gene>
    <name evidence="1" type="ORF">LCMiAC02_02870</name>
</gene>
<name>A0A481Z116_9VIRU</name>
<organism evidence="1">
    <name type="scientific">Mimivirus LCMiAC02</name>
    <dbReference type="NCBI Taxonomy" id="2506609"/>
    <lineage>
        <taxon>Viruses</taxon>
        <taxon>Varidnaviria</taxon>
        <taxon>Bamfordvirae</taxon>
        <taxon>Nucleocytoviricota</taxon>
        <taxon>Megaviricetes</taxon>
        <taxon>Imitervirales</taxon>
        <taxon>Mimiviridae</taxon>
        <taxon>Klosneuvirinae</taxon>
    </lineage>
</organism>
<reference evidence="1" key="1">
    <citation type="journal article" date="2019" name="MBio">
        <title>Virus Genomes from Deep Sea Sediments Expand the Ocean Megavirome and Support Independent Origins of Viral Gigantism.</title>
        <authorList>
            <person name="Backstrom D."/>
            <person name="Yutin N."/>
            <person name="Jorgensen S.L."/>
            <person name="Dharamshi J."/>
            <person name="Homa F."/>
            <person name="Zaremba-Niedwiedzka K."/>
            <person name="Spang A."/>
            <person name="Wolf Y.I."/>
            <person name="Koonin E.V."/>
            <person name="Ettema T.J."/>
        </authorList>
    </citation>
    <scope>NUCLEOTIDE SEQUENCE</scope>
</reference>
<sequence length="142" mass="16825">MDRYDDKKLLSEAEEDAYEDEYFINDLEIDEIKNDDYNVYIMMVRWDAKSFVRYVTKEKTKEKAQKILKHIYSEINECQEFVVTGMTSAYKEKGHYPNPLPKIEGLLDEEICSKIDDDYHCCVAIIINKGKLVDYIKITPQF</sequence>
<accession>A0A481Z116</accession>
<evidence type="ECO:0000313" key="1">
    <source>
        <dbReference type="EMBL" id="QBK89192.1"/>
    </source>
</evidence>
<dbReference type="EMBL" id="MK500409">
    <property type="protein sequence ID" value="QBK89192.1"/>
    <property type="molecule type" value="Genomic_DNA"/>
</dbReference>
<proteinExistence type="predicted"/>
<protein>
    <submittedName>
        <fullName evidence="1">Uncharacterized protein</fullName>
    </submittedName>
</protein>